<proteinExistence type="predicted"/>
<keyword evidence="2" id="KW-1185">Reference proteome</keyword>
<evidence type="ECO:0000313" key="1">
    <source>
        <dbReference type="EMBL" id="SCF37360.1"/>
    </source>
</evidence>
<sequence length="58" mass="6588">MRVFEHPAGEPEDLSGPVDGLQKLPGQHQLLGWHLDRRTLEFLRLTGAELDIDEYAYG</sequence>
<accession>A0A1C4ZWM0</accession>
<dbReference type="Proteomes" id="UP000198551">
    <property type="component" value="Unassembled WGS sequence"/>
</dbReference>
<organism evidence="1 2">
    <name type="scientific">Micromonospora marina</name>
    <dbReference type="NCBI Taxonomy" id="307120"/>
    <lineage>
        <taxon>Bacteria</taxon>
        <taxon>Bacillati</taxon>
        <taxon>Actinomycetota</taxon>
        <taxon>Actinomycetes</taxon>
        <taxon>Micromonosporales</taxon>
        <taxon>Micromonosporaceae</taxon>
        <taxon>Micromonospora</taxon>
    </lineage>
</organism>
<gene>
    <name evidence="1" type="ORF">GA0070215_12153</name>
</gene>
<protein>
    <submittedName>
        <fullName evidence="1">Uncharacterized protein</fullName>
    </submittedName>
</protein>
<reference evidence="2" key="1">
    <citation type="submission" date="2016-06" db="EMBL/GenBank/DDBJ databases">
        <authorList>
            <person name="Varghese N."/>
        </authorList>
    </citation>
    <scope>NUCLEOTIDE SEQUENCE [LARGE SCALE GENOMIC DNA]</scope>
    <source>
        <strain evidence="2">DSM 45555</strain>
    </source>
</reference>
<dbReference type="AlphaFoldDB" id="A0A1C4ZWM0"/>
<evidence type="ECO:0000313" key="2">
    <source>
        <dbReference type="Proteomes" id="UP000198551"/>
    </source>
</evidence>
<dbReference type="EMBL" id="FMCV01000021">
    <property type="protein sequence ID" value="SCF37360.1"/>
    <property type="molecule type" value="Genomic_DNA"/>
</dbReference>
<name>A0A1C4ZWM0_9ACTN</name>